<reference evidence="1" key="1">
    <citation type="submission" date="2019-12" db="EMBL/GenBank/DDBJ databases">
        <title>Genome sequencing and annotation of Brassica cretica.</title>
        <authorList>
            <person name="Studholme D.J."/>
            <person name="Sarris P."/>
        </authorList>
    </citation>
    <scope>NUCLEOTIDE SEQUENCE</scope>
    <source>
        <strain evidence="1">PFS-109/04</strain>
        <tissue evidence="1">Leaf</tissue>
    </source>
</reference>
<organism evidence="1 2">
    <name type="scientific">Brassica cretica</name>
    <name type="common">Mustard</name>
    <dbReference type="NCBI Taxonomy" id="69181"/>
    <lineage>
        <taxon>Eukaryota</taxon>
        <taxon>Viridiplantae</taxon>
        <taxon>Streptophyta</taxon>
        <taxon>Embryophyta</taxon>
        <taxon>Tracheophyta</taxon>
        <taxon>Spermatophyta</taxon>
        <taxon>Magnoliopsida</taxon>
        <taxon>eudicotyledons</taxon>
        <taxon>Gunneridae</taxon>
        <taxon>Pentapetalae</taxon>
        <taxon>rosids</taxon>
        <taxon>malvids</taxon>
        <taxon>Brassicales</taxon>
        <taxon>Brassicaceae</taxon>
        <taxon>Brassiceae</taxon>
        <taxon>Brassica</taxon>
    </lineage>
</organism>
<comment type="caution">
    <text evidence="1">The sequence shown here is derived from an EMBL/GenBank/DDBJ whole genome shotgun (WGS) entry which is preliminary data.</text>
</comment>
<sequence length="81" mass="8136">MDDSHICSFRRLPAVDDLHGSRLAVDDLHGSLLVNAEATVAVSSATLPTGRVVVVVAAAVNAVMVPAAVTVASEAATLSGV</sequence>
<gene>
    <name evidence="1" type="ORF">F2Q69_00024299</name>
</gene>
<protein>
    <submittedName>
        <fullName evidence="1">Uncharacterized protein</fullName>
    </submittedName>
</protein>
<evidence type="ECO:0000313" key="2">
    <source>
        <dbReference type="Proteomes" id="UP000712600"/>
    </source>
</evidence>
<dbReference type="EMBL" id="QGKX02001290">
    <property type="protein sequence ID" value="KAF3539560.1"/>
    <property type="molecule type" value="Genomic_DNA"/>
</dbReference>
<name>A0A8S9QE80_BRACR</name>
<accession>A0A8S9QE80</accession>
<dbReference type="AlphaFoldDB" id="A0A8S9QE80"/>
<proteinExistence type="predicted"/>
<evidence type="ECO:0000313" key="1">
    <source>
        <dbReference type="EMBL" id="KAF3539560.1"/>
    </source>
</evidence>
<dbReference type="Proteomes" id="UP000712600">
    <property type="component" value="Unassembled WGS sequence"/>
</dbReference>